<dbReference type="HAMAP" id="MF_01543">
    <property type="entry name" value="FTHFS"/>
    <property type="match status" value="1"/>
</dbReference>
<keyword evidence="3 8" id="KW-0436">Ligase</keyword>
<dbReference type="Gene3D" id="3.30.1510.10">
    <property type="entry name" value="Domain 2, N(10)-formyltetrahydrofolate synthetase"/>
    <property type="match status" value="1"/>
</dbReference>
<dbReference type="PROSITE" id="PS00721">
    <property type="entry name" value="FTHFS_1"/>
    <property type="match status" value="1"/>
</dbReference>
<evidence type="ECO:0000256" key="2">
    <source>
        <dbReference type="ARBA" id="ARBA00022563"/>
    </source>
</evidence>
<dbReference type="FunFam" id="3.10.410.10:FF:000001">
    <property type="entry name" value="Putative formate--tetrahydrofolate ligase"/>
    <property type="match status" value="1"/>
</dbReference>
<evidence type="ECO:0000256" key="8">
    <source>
        <dbReference type="HAMAP-Rule" id="MF_01543"/>
    </source>
</evidence>
<keyword evidence="2 8" id="KW-0554">One-carbon metabolism</keyword>
<dbReference type="UniPathway" id="UPA00193"/>
<evidence type="ECO:0000256" key="5">
    <source>
        <dbReference type="ARBA" id="ARBA00022840"/>
    </source>
</evidence>
<evidence type="ECO:0000313" key="9">
    <source>
        <dbReference type="EMBL" id="MYL19368.1"/>
    </source>
</evidence>
<dbReference type="InterPro" id="IPR020628">
    <property type="entry name" value="Formate_THF_ligase_CS"/>
</dbReference>
<dbReference type="PROSITE" id="PS00722">
    <property type="entry name" value="FTHFS_2"/>
    <property type="match status" value="1"/>
</dbReference>
<dbReference type="InterPro" id="IPR027417">
    <property type="entry name" value="P-loop_NTPase"/>
</dbReference>
<comment type="pathway">
    <text evidence="1 8">One-carbon metabolism; tetrahydrofolate interconversion.</text>
</comment>
<dbReference type="NCBIfam" id="NF010030">
    <property type="entry name" value="PRK13505.1"/>
    <property type="match status" value="1"/>
</dbReference>
<dbReference type="InterPro" id="IPR000559">
    <property type="entry name" value="Formate_THF_ligase"/>
</dbReference>
<dbReference type="RefSeq" id="WP_160835762.1">
    <property type="nucleotide sequence ID" value="NZ_WMET01000001.1"/>
</dbReference>
<evidence type="ECO:0000313" key="10">
    <source>
        <dbReference type="Proteomes" id="UP000460949"/>
    </source>
</evidence>
<dbReference type="FunFam" id="3.30.1510.10:FF:000001">
    <property type="entry name" value="Formate--tetrahydrofolate ligase"/>
    <property type="match status" value="1"/>
</dbReference>
<dbReference type="Gene3D" id="3.40.50.300">
    <property type="entry name" value="P-loop containing nucleotide triphosphate hydrolases"/>
    <property type="match status" value="1"/>
</dbReference>
<comment type="catalytic activity">
    <reaction evidence="6 8">
        <text>(6S)-5,6,7,8-tetrahydrofolate + formate + ATP = (6R)-10-formyltetrahydrofolate + ADP + phosphate</text>
        <dbReference type="Rhea" id="RHEA:20221"/>
        <dbReference type="ChEBI" id="CHEBI:15740"/>
        <dbReference type="ChEBI" id="CHEBI:30616"/>
        <dbReference type="ChEBI" id="CHEBI:43474"/>
        <dbReference type="ChEBI" id="CHEBI:57453"/>
        <dbReference type="ChEBI" id="CHEBI:195366"/>
        <dbReference type="ChEBI" id="CHEBI:456216"/>
        <dbReference type="EC" id="6.3.4.3"/>
    </reaction>
</comment>
<dbReference type="EMBL" id="WMET01000001">
    <property type="protein sequence ID" value="MYL19368.1"/>
    <property type="molecule type" value="Genomic_DNA"/>
</dbReference>
<dbReference type="EC" id="6.3.4.3" evidence="8"/>
<dbReference type="CDD" id="cd00477">
    <property type="entry name" value="FTHFS"/>
    <property type="match status" value="1"/>
</dbReference>
<comment type="similarity">
    <text evidence="7 8">Belongs to the formate--tetrahydrofolate ligase family.</text>
</comment>
<dbReference type="Pfam" id="PF01268">
    <property type="entry name" value="FTHFS"/>
    <property type="match status" value="1"/>
</dbReference>
<evidence type="ECO:0000256" key="1">
    <source>
        <dbReference type="ARBA" id="ARBA00004777"/>
    </source>
</evidence>
<dbReference type="GO" id="GO:0004329">
    <property type="term" value="F:formate-tetrahydrofolate ligase activity"/>
    <property type="evidence" value="ECO:0007669"/>
    <property type="project" value="UniProtKB-UniRule"/>
</dbReference>
<evidence type="ECO:0000256" key="3">
    <source>
        <dbReference type="ARBA" id="ARBA00022598"/>
    </source>
</evidence>
<evidence type="ECO:0000256" key="6">
    <source>
        <dbReference type="ARBA" id="ARBA00049033"/>
    </source>
</evidence>
<keyword evidence="5 8" id="KW-0067">ATP-binding</keyword>
<dbReference type="Proteomes" id="UP000460949">
    <property type="component" value="Unassembled WGS sequence"/>
</dbReference>
<dbReference type="GO" id="GO:0005524">
    <property type="term" value="F:ATP binding"/>
    <property type="evidence" value="ECO:0007669"/>
    <property type="project" value="UniProtKB-UniRule"/>
</dbReference>
<name>A0A845DQ79_9BACI</name>
<feature type="binding site" evidence="8">
    <location>
        <begin position="65"/>
        <end position="72"/>
    </location>
    <ligand>
        <name>ATP</name>
        <dbReference type="ChEBI" id="CHEBI:30616"/>
    </ligand>
</feature>
<dbReference type="GO" id="GO:0035999">
    <property type="term" value="P:tetrahydrofolate interconversion"/>
    <property type="evidence" value="ECO:0007669"/>
    <property type="project" value="UniProtKB-UniRule"/>
</dbReference>
<sequence>MKKDIDIALEAEMKPIKEIAASLNLSEEDWEPYGHYKAKLSENLGEKLEARPDGKIILTTSINPTPAGEGKSTVTVGLGQALNKLNKKAVIALREPSLGPTMGLKGGAAGGGYSQVVPMEEINLHFTGDIHAITSANNALSAFIDNHIHHGNELNIDPRRISWKRVVDLNDRALREVVVGLGGPVKGVPREDGFMISVASEIMAVLCLASDLNDLKERLARIVIGYTYDRTPVTVKELGYEGALTLLLKDAAKPNLVQTLENTPAIIHGGPFANIAHGCNSVIATKTAAKLGDYVVTEAGFGADLGAEKFLDIKTRAGGFEPDAVVIVATIRALKMHGGVDKKELDKENLNALQSGTANLKKHMETIEQFRVPYVIAINEFPTDTEEEIHALTSWCEQEGVPVSLVQVHEKGGSGGVDLAEKVMAAADQKHQPLSYTYDLEDSIEQKINKIARTIYGASGVEFSAKAEKQIRQMNKFGYQHLPVCMAKTQYSLSDDPAKLGRPDHFKITVRDLYPSIGAGFLVALTGDVMTMPGLPKHPAALRMDVDPSGVVKGLF</sequence>
<reference evidence="9 10" key="1">
    <citation type="submission" date="2019-11" db="EMBL/GenBank/DDBJ databases">
        <title>Genome sequences of 17 halophilic strains isolated from different environments.</title>
        <authorList>
            <person name="Furrow R.E."/>
        </authorList>
    </citation>
    <scope>NUCLEOTIDE SEQUENCE [LARGE SCALE GENOMIC DNA]</scope>
    <source>
        <strain evidence="9 10">22511_23_Filter</strain>
    </source>
</reference>
<evidence type="ECO:0000256" key="7">
    <source>
        <dbReference type="ARBA" id="ARBA00061363"/>
    </source>
</evidence>
<evidence type="ECO:0000256" key="4">
    <source>
        <dbReference type="ARBA" id="ARBA00022741"/>
    </source>
</evidence>
<organism evidence="9 10">
    <name type="scientific">Halobacillus litoralis</name>
    <dbReference type="NCBI Taxonomy" id="45668"/>
    <lineage>
        <taxon>Bacteria</taxon>
        <taxon>Bacillati</taxon>
        <taxon>Bacillota</taxon>
        <taxon>Bacilli</taxon>
        <taxon>Bacillales</taxon>
        <taxon>Bacillaceae</taxon>
        <taxon>Halobacillus</taxon>
    </lineage>
</organism>
<comment type="caution">
    <text evidence="9">The sequence shown here is derived from an EMBL/GenBank/DDBJ whole genome shotgun (WGS) entry which is preliminary data.</text>
</comment>
<dbReference type="Gene3D" id="3.10.410.10">
    <property type="entry name" value="Formyltetrahydrofolate synthetase, domain 3"/>
    <property type="match status" value="1"/>
</dbReference>
<keyword evidence="4 8" id="KW-0547">Nucleotide-binding</keyword>
<proteinExistence type="inferred from homology"/>
<accession>A0A845DQ79</accession>
<dbReference type="AlphaFoldDB" id="A0A845DQ79"/>
<dbReference type="SUPFAM" id="SSF52540">
    <property type="entry name" value="P-loop containing nucleoside triphosphate hydrolases"/>
    <property type="match status" value="1"/>
</dbReference>
<gene>
    <name evidence="8" type="primary">fhs</name>
    <name evidence="9" type="ORF">GLW04_05655</name>
</gene>
<protein>
    <recommendedName>
        <fullName evidence="8">Formate--tetrahydrofolate ligase</fullName>
        <ecNumber evidence="8">6.3.4.3</ecNumber>
    </recommendedName>
    <alternativeName>
        <fullName evidence="8">Formyltetrahydrofolate synthetase</fullName>
        <shortName evidence="8">FHS</shortName>
        <shortName evidence="8">FTHFS</shortName>
    </alternativeName>
</protein>